<feature type="chain" id="PRO_5003070270" evidence="2">
    <location>
        <begin position="20"/>
        <end position="364"/>
    </location>
</feature>
<reference evidence="4" key="1">
    <citation type="submission" date="2010-04" db="EMBL/GenBank/DDBJ databases">
        <title>Complete genome sequence of Nitrosococcus halophilus Nc4, a salt-adapted, aerobic obligate ammonia-oxidizing sulfur purple bacterium.</title>
        <authorList>
            <consortium name="US DOE Joint Genome Institute"/>
            <person name="Campbell M.A."/>
            <person name="Malfatti S.A."/>
            <person name="Chain P.S.G."/>
            <person name="Heidelberg J.F."/>
            <person name="Ward B.B."/>
            <person name="Klotz M.G."/>
        </authorList>
    </citation>
    <scope>NUCLEOTIDE SEQUENCE [LARGE SCALE GENOMIC DNA]</scope>
    <source>
        <strain evidence="4">Nc4</strain>
    </source>
</reference>
<feature type="transmembrane region" description="Helical" evidence="1">
    <location>
        <begin position="297"/>
        <end position="318"/>
    </location>
</feature>
<feature type="signal peptide" evidence="2">
    <location>
        <begin position="1"/>
        <end position="19"/>
    </location>
</feature>
<dbReference type="Proteomes" id="UP000001844">
    <property type="component" value="Chromosome"/>
</dbReference>
<dbReference type="AlphaFoldDB" id="D5C1S2"/>
<feature type="transmembrane region" description="Helical" evidence="1">
    <location>
        <begin position="119"/>
        <end position="137"/>
    </location>
</feature>
<dbReference type="RefSeq" id="WP_013032592.1">
    <property type="nucleotide sequence ID" value="NC_013960.1"/>
</dbReference>
<keyword evidence="4" id="KW-1185">Reference proteome</keyword>
<evidence type="ECO:0000313" key="4">
    <source>
        <dbReference type="Proteomes" id="UP000001844"/>
    </source>
</evidence>
<dbReference type="OrthoDB" id="5763969at2"/>
<keyword evidence="1" id="KW-0812">Transmembrane</keyword>
<sequence length="364" mass="41261">MNRYCFLLILALIPTLLLASPNKDLPPDFYRQIDCFLESHQNRSELLAQEAHQIVEKLTEITENREDFVQKVKELKSYLRLSYDFSKSQTLQRTLLLEEEINAHVVSWNQEAKQKRSTITWIALAVGALAGLFVAIVRSAQKERFDMNKIQKISINILIWAPITIGGGLSLGNLIAAKEVEQRQVLLVHPTELIRAHSGGVTMYEIESYLKAFLTAEKESSRSQTREELHKLYSKAPEQVEARIRYMKAVLEHAPQKLSPSKKEQQEQLAALQEGLSLPFPSTSSWGEVRYFLSDHLYEVAVAGAILGVIIFILSLHLSGGWSWPYAALSFLIGLNVGFALGQMAGELIKKETPHEILHYEVFF</sequence>
<dbReference type="STRING" id="472759.Nhal_1568"/>
<keyword evidence="1" id="KW-1133">Transmembrane helix</keyword>
<evidence type="ECO:0000313" key="3">
    <source>
        <dbReference type="EMBL" id="ADE14705.1"/>
    </source>
</evidence>
<gene>
    <name evidence="3" type="ordered locus">Nhal_1568</name>
</gene>
<dbReference type="KEGG" id="nhl:Nhal_1568"/>
<proteinExistence type="predicted"/>
<feature type="transmembrane region" description="Helical" evidence="1">
    <location>
        <begin position="324"/>
        <end position="342"/>
    </location>
</feature>
<keyword evidence="1" id="KW-0472">Membrane</keyword>
<dbReference type="HOGENOM" id="CLU_747694_0_0_6"/>
<evidence type="ECO:0000256" key="2">
    <source>
        <dbReference type="SAM" id="SignalP"/>
    </source>
</evidence>
<accession>D5C1S2</accession>
<evidence type="ECO:0000256" key="1">
    <source>
        <dbReference type="SAM" id="Phobius"/>
    </source>
</evidence>
<organism evidence="3 4">
    <name type="scientific">Nitrosococcus halophilus (strain Nc4)</name>
    <dbReference type="NCBI Taxonomy" id="472759"/>
    <lineage>
        <taxon>Bacteria</taxon>
        <taxon>Pseudomonadati</taxon>
        <taxon>Pseudomonadota</taxon>
        <taxon>Gammaproteobacteria</taxon>
        <taxon>Chromatiales</taxon>
        <taxon>Chromatiaceae</taxon>
        <taxon>Nitrosococcus</taxon>
    </lineage>
</organism>
<dbReference type="EMBL" id="CP001798">
    <property type="protein sequence ID" value="ADE14705.1"/>
    <property type="molecule type" value="Genomic_DNA"/>
</dbReference>
<name>D5C1S2_NITHN</name>
<keyword evidence="2" id="KW-0732">Signal</keyword>
<protein>
    <submittedName>
        <fullName evidence="3">Uncharacterized protein</fullName>
    </submittedName>
</protein>